<keyword evidence="2" id="KW-1185">Reference proteome</keyword>
<name>A0A2L2XKU5_9FIRM</name>
<organism evidence="1 2">
    <name type="scientific">Desulfocucumis palustris</name>
    <dbReference type="NCBI Taxonomy" id="1898651"/>
    <lineage>
        <taxon>Bacteria</taxon>
        <taxon>Bacillati</taxon>
        <taxon>Bacillota</taxon>
        <taxon>Clostridia</taxon>
        <taxon>Eubacteriales</taxon>
        <taxon>Desulfocucumaceae</taxon>
        <taxon>Desulfocucumis</taxon>
    </lineage>
</organism>
<comment type="caution">
    <text evidence="1">The sequence shown here is derived from an EMBL/GenBank/DDBJ whole genome shotgun (WGS) entry which is preliminary data.</text>
</comment>
<reference evidence="2" key="1">
    <citation type="submission" date="2018-02" db="EMBL/GenBank/DDBJ databases">
        <title>Genome sequence of Desulfocucumis palustris strain NAW-5.</title>
        <authorList>
            <person name="Watanabe M."/>
            <person name="Kojima H."/>
            <person name="Fukui M."/>
        </authorList>
    </citation>
    <scope>NUCLEOTIDE SEQUENCE [LARGE SCALE GENOMIC DNA]</scope>
    <source>
        <strain evidence="2">NAW-5</strain>
    </source>
</reference>
<proteinExistence type="predicted"/>
<dbReference type="AlphaFoldDB" id="A0A2L2XKU5"/>
<dbReference type="Proteomes" id="UP000239549">
    <property type="component" value="Unassembled WGS sequence"/>
</dbReference>
<dbReference type="EMBL" id="BFAV01000153">
    <property type="protein sequence ID" value="GBF34906.1"/>
    <property type="molecule type" value="Genomic_DNA"/>
</dbReference>
<sequence length="65" mass="7517">MRIHYSITPVPQTAIVITVRNAEKTINITFKTSLKGYMRLLLAIPYFLFYPSHFHPKKINGLKPS</sequence>
<evidence type="ECO:0000313" key="2">
    <source>
        <dbReference type="Proteomes" id="UP000239549"/>
    </source>
</evidence>
<accession>A0A2L2XKU5</accession>
<gene>
    <name evidence="1" type="ORF">DCCM_4026</name>
</gene>
<evidence type="ECO:0000313" key="1">
    <source>
        <dbReference type="EMBL" id="GBF34906.1"/>
    </source>
</evidence>
<protein>
    <submittedName>
        <fullName evidence="1">Uncharacterized protein</fullName>
    </submittedName>
</protein>